<dbReference type="SUPFAM" id="SSF56112">
    <property type="entry name" value="Protein kinase-like (PK-like)"/>
    <property type="match status" value="1"/>
</dbReference>
<gene>
    <name evidence="2" type="ORF">QP354_05320</name>
</gene>
<comment type="caution">
    <text evidence="2">The sequence shown here is derived from an EMBL/GenBank/DDBJ whole genome shotgun (WGS) entry which is preliminary data.</text>
</comment>
<dbReference type="InterPro" id="IPR011009">
    <property type="entry name" value="Kinase-like_dom_sf"/>
</dbReference>
<dbReference type="Pfam" id="PF01636">
    <property type="entry name" value="APH"/>
    <property type="match status" value="1"/>
</dbReference>
<reference evidence="2" key="1">
    <citation type="submission" date="2023-05" db="EMBL/GenBank/DDBJ databases">
        <title>Cataloging the Phylogenetic Diversity of Human Bladder Bacteria.</title>
        <authorList>
            <person name="Du J."/>
        </authorList>
    </citation>
    <scope>NUCLEOTIDE SEQUENCE</scope>
    <source>
        <strain evidence="2">UMB6975B</strain>
    </source>
</reference>
<sequence>MILIEKLNQKLQSNLKPINHESLNKTFVGYSNLYQQSVFVKQFAKEQGCYTEETVTRQMNDRVITTFSIDNRYILVLKDVEPRDIPSTIDQNLAFEMGQVLGEFHMQIKPFPKIKVVQNQFDDYLSEIDTFQDSFYKSQLNKVAEKFMTHKNEIQKDLKNNSYFVLHGDVGIRNYKYIGGKLTLIDFEKARLGPVYQDFIKLFYQDFSLNPDLIDSFLKGYSTKNSDYQLLGLTKQYLIFTTAVGIFNYTEKIEDIAFKKVGERMLASIEE</sequence>
<feature type="domain" description="Aminoglycoside phosphotransferase" evidence="1">
    <location>
        <begin position="88"/>
        <end position="226"/>
    </location>
</feature>
<protein>
    <submittedName>
        <fullName evidence="2">Phosphotransferase</fullName>
    </submittedName>
</protein>
<dbReference type="AlphaFoldDB" id="A0AAW6XN49"/>
<dbReference type="RefSeq" id="WP_077410368.1">
    <property type="nucleotide sequence ID" value="NZ_JASOLY010000007.1"/>
</dbReference>
<organism evidence="2 3">
    <name type="scientific">Lactobacillus paragasseri</name>
    <dbReference type="NCBI Taxonomy" id="2107999"/>
    <lineage>
        <taxon>Bacteria</taxon>
        <taxon>Bacillati</taxon>
        <taxon>Bacillota</taxon>
        <taxon>Bacilli</taxon>
        <taxon>Lactobacillales</taxon>
        <taxon>Lactobacillaceae</taxon>
        <taxon>Lactobacillus</taxon>
    </lineage>
</organism>
<evidence type="ECO:0000313" key="2">
    <source>
        <dbReference type="EMBL" id="MDK6868489.1"/>
    </source>
</evidence>
<dbReference type="InterPro" id="IPR002575">
    <property type="entry name" value="Aminoglycoside_PTrfase"/>
</dbReference>
<name>A0AAW6XN49_9LACO</name>
<evidence type="ECO:0000313" key="3">
    <source>
        <dbReference type="Proteomes" id="UP001232113"/>
    </source>
</evidence>
<dbReference type="Proteomes" id="UP001232113">
    <property type="component" value="Unassembled WGS sequence"/>
</dbReference>
<dbReference type="Gene3D" id="3.90.1200.10">
    <property type="match status" value="1"/>
</dbReference>
<proteinExistence type="predicted"/>
<accession>A0AAW6XN49</accession>
<evidence type="ECO:0000259" key="1">
    <source>
        <dbReference type="Pfam" id="PF01636"/>
    </source>
</evidence>
<dbReference type="EMBL" id="JASOLY010000007">
    <property type="protein sequence ID" value="MDK6868489.1"/>
    <property type="molecule type" value="Genomic_DNA"/>
</dbReference>